<dbReference type="PANTHER" id="PTHR43235:SF1">
    <property type="entry name" value="GLUTAMINE AMIDOTRANSFERASE PB2B2.05-RELATED"/>
    <property type="match status" value="1"/>
</dbReference>
<keyword evidence="1" id="KW-0315">Glutamine amidotransferase</keyword>
<dbReference type="PANTHER" id="PTHR43235">
    <property type="entry name" value="GLUTAMINE AMIDOTRANSFERASE PB2B2.05-RELATED"/>
    <property type="match status" value="1"/>
</dbReference>
<organism evidence="1">
    <name type="scientific">uncultured Solirubrobacteraceae bacterium</name>
    <dbReference type="NCBI Taxonomy" id="1162706"/>
    <lineage>
        <taxon>Bacteria</taxon>
        <taxon>Bacillati</taxon>
        <taxon>Actinomycetota</taxon>
        <taxon>Thermoleophilia</taxon>
        <taxon>Solirubrobacterales</taxon>
        <taxon>Solirubrobacteraceae</taxon>
        <taxon>environmental samples</taxon>
    </lineage>
</organism>
<name>A0A6J4RV47_9ACTN</name>
<dbReference type="GO" id="GO:0005829">
    <property type="term" value="C:cytosol"/>
    <property type="evidence" value="ECO:0007669"/>
    <property type="project" value="TreeGrafter"/>
</dbReference>
<dbReference type="GO" id="GO:0006598">
    <property type="term" value="P:polyamine catabolic process"/>
    <property type="evidence" value="ECO:0007669"/>
    <property type="project" value="TreeGrafter"/>
</dbReference>
<dbReference type="InterPro" id="IPR029062">
    <property type="entry name" value="Class_I_gatase-like"/>
</dbReference>
<dbReference type="EMBL" id="CADCVJ010000174">
    <property type="protein sequence ID" value="CAA9481838.1"/>
    <property type="molecule type" value="Genomic_DNA"/>
</dbReference>
<dbReference type="Pfam" id="PF07722">
    <property type="entry name" value="Peptidase_C26"/>
    <property type="match status" value="1"/>
</dbReference>
<evidence type="ECO:0000313" key="1">
    <source>
        <dbReference type="EMBL" id="CAA9481838.1"/>
    </source>
</evidence>
<reference evidence="1" key="1">
    <citation type="submission" date="2020-02" db="EMBL/GenBank/DDBJ databases">
        <authorList>
            <person name="Meier V. D."/>
        </authorList>
    </citation>
    <scope>NUCLEOTIDE SEQUENCE</scope>
    <source>
        <strain evidence="1">AVDCRST_MAG38</strain>
    </source>
</reference>
<gene>
    <name evidence="1" type="ORF">AVDCRST_MAG38-2083</name>
</gene>
<dbReference type="CDD" id="cd01745">
    <property type="entry name" value="GATase1_2"/>
    <property type="match status" value="1"/>
</dbReference>
<dbReference type="AlphaFoldDB" id="A0A6J4RV47"/>
<dbReference type="GO" id="GO:0016740">
    <property type="term" value="F:transferase activity"/>
    <property type="evidence" value="ECO:0007669"/>
    <property type="project" value="UniProtKB-KW"/>
</dbReference>
<accession>A0A6J4RV47</accession>
<dbReference type="SUPFAM" id="SSF52317">
    <property type="entry name" value="Class I glutamine amidotransferase-like"/>
    <property type="match status" value="1"/>
</dbReference>
<dbReference type="GO" id="GO:0033969">
    <property type="term" value="F:gamma-glutamyl-gamma-aminobutyrate hydrolase activity"/>
    <property type="evidence" value="ECO:0007669"/>
    <property type="project" value="TreeGrafter"/>
</dbReference>
<dbReference type="Gene3D" id="3.40.50.880">
    <property type="match status" value="1"/>
</dbReference>
<keyword evidence="1" id="KW-0808">Transferase</keyword>
<protein>
    <submittedName>
        <fullName evidence="1">Glutamine amidotransferase, class I</fullName>
    </submittedName>
</protein>
<dbReference type="InterPro" id="IPR044668">
    <property type="entry name" value="PuuD-like"/>
</dbReference>
<dbReference type="PROSITE" id="PS51273">
    <property type="entry name" value="GATASE_TYPE_1"/>
    <property type="match status" value="1"/>
</dbReference>
<dbReference type="InterPro" id="IPR011697">
    <property type="entry name" value="Peptidase_C26"/>
</dbReference>
<proteinExistence type="predicted"/>
<sequence length="255" mass="27069">MSAATASGESARRPRIGICASVEQARYGVWDSEVLLVPQLYVSAVQRAGGLALLLAPDPVTVRDPDELLDQLDGLVLAGGVDMDPLSYGAERHPTVTRTVPERDAFEMALARRALERDVPLLGICRGMQVLNVACGGTLIQHLPDDVGHEDHRRSPGSFDDADHDVRLEAGSIAARAAGETLHGTLSHHHQGVDRIGSGLRVTGWATLDDLPEAIEAPESSFALGVQWHPEADPSSTVVAALVAEAQRRIALAPA</sequence>